<accession>A0A834RFM8</accession>
<organism evidence="8">
    <name type="scientific">Sarcoptes scabiei</name>
    <name type="common">Itch mite</name>
    <name type="synonym">Acarus scabiei</name>
    <dbReference type="NCBI Taxonomy" id="52283"/>
    <lineage>
        <taxon>Eukaryota</taxon>
        <taxon>Metazoa</taxon>
        <taxon>Ecdysozoa</taxon>
        <taxon>Arthropoda</taxon>
        <taxon>Chelicerata</taxon>
        <taxon>Arachnida</taxon>
        <taxon>Acari</taxon>
        <taxon>Acariformes</taxon>
        <taxon>Sarcoptiformes</taxon>
        <taxon>Astigmata</taxon>
        <taxon>Psoroptidia</taxon>
        <taxon>Sarcoptoidea</taxon>
        <taxon>Sarcoptidae</taxon>
        <taxon>Sarcoptinae</taxon>
        <taxon>Sarcoptes</taxon>
    </lineage>
</organism>
<dbReference type="PANTHER" id="PTHR45694:SF18">
    <property type="entry name" value="GLUTAREDOXIN-1-RELATED"/>
    <property type="match status" value="1"/>
</dbReference>
<dbReference type="EMBL" id="WVUK01000041">
    <property type="protein sequence ID" value="KAF7496054.1"/>
    <property type="molecule type" value="Genomic_DNA"/>
</dbReference>
<dbReference type="GO" id="GO:0005737">
    <property type="term" value="C:cytoplasm"/>
    <property type="evidence" value="ECO:0007669"/>
    <property type="project" value="TreeGrafter"/>
</dbReference>
<reference evidence="8" key="2">
    <citation type="submission" date="2020-01" db="EMBL/GenBank/DDBJ databases">
        <authorList>
            <person name="Korhonen P.K.K."/>
            <person name="Guangxu M.G."/>
            <person name="Wang T.W."/>
            <person name="Stroehlein A.J.S."/>
            <person name="Young N.D."/>
            <person name="Ang C.-S.A."/>
            <person name="Fernando D.W.F."/>
            <person name="Lu H.L."/>
            <person name="Taylor S.T."/>
            <person name="Ehtesham M.E.M."/>
            <person name="Najaraj S.H.N."/>
            <person name="Harsha G.H.G."/>
            <person name="Madugundu A.M."/>
            <person name="Renuse S.R."/>
            <person name="Holt D.H."/>
            <person name="Pandey A.P."/>
            <person name="Papenfuss A.P."/>
            <person name="Gasser R.B.G."/>
            <person name="Fischer K.F."/>
        </authorList>
    </citation>
    <scope>NUCLEOTIDE SEQUENCE</scope>
    <source>
        <strain evidence="8">SSS_KF_BRIS2020</strain>
    </source>
</reference>
<evidence type="ECO:0000256" key="6">
    <source>
        <dbReference type="SAM" id="MobiDB-lite"/>
    </source>
</evidence>
<evidence type="ECO:0000313" key="9">
    <source>
        <dbReference type="EnsemblMetazoa" id="KAF7496054.1"/>
    </source>
</evidence>
<reference evidence="9" key="3">
    <citation type="submission" date="2022-06" db="UniProtKB">
        <authorList>
            <consortium name="EnsemblMetazoa"/>
        </authorList>
    </citation>
    <scope>IDENTIFICATION</scope>
</reference>
<dbReference type="GO" id="GO:0015038">
    <property type="term" value="F:glutathione disulfide oxidoreductase activity"/>
    <property type="evidence" value="ECO:0007669"/>
    <property type="project" value="TreeGrafter"/>
</dbReference>
<dbReference type="InterPro" id="IPR014025">
    <property type="entry name" value="Glutaredoxin_subgr"/>
</dbReference>
<comment type="function">
    <text evidence="1">Has a glutathione-disulfide oxidoreductase activity in the presence of NADPH and glutathione reductase. Reduces low molecular weight disulfides and proteins.</text>
</comment>
<dbReference type="InterPro" id="IPR002109">
    <property type="entry name" value="Glutaredoxin"/>
</dbReference>
<dbReference type="Gene3D" id="3.40.30.10">
    <property type="entry name" value="Glutaredoxin"/>
    <property type="match status" value="1"/>
</dbReference>
<dbReference type="PROSITE" id="PS00195">
    <property type="entry name" value="GLUTAREDOXIN_1"/>
    <property type="match status" value="1"/>
</dbReference>
<dbReference type="InterPro" id="IPR011899">
    <property type="entry name" value="Glutaredoxin_euk/vir"/>
</dbReference>
<keyword evidence="3" id="KW-0249">Electron transport</keyword>
<dbReference type="PRINTS" id="PR00160">
    <property type="entry name" value="GLUTAREDOXIN"/>
</dbReference>
<evidence type="ECO:0000313" key="10">
    <source>
        <dbReference type="Proteomes" id="UP000070412"/>
    </source>
</evidence>
<dbReference type="Pfam" id="PF00462">
    <property type="entry name" value="Glutaredoxin"/>
    <property type="match status" value="1"/>
</dbReference>
<keyword evidence="2" id="KW-0813">Transport</keyword>
<keyword evidence="5" id="KW-0676">Redox-active center</keyword>
<dbReference type="PROSITE" id="PS51354">
    <property type="entry name" value="GLUTAREDOXIN_2"/>
    <property type="match status" value="1"/>
</dbReference>
<dbReference type="EnsemblMetazoa" id="SSS_3065s_mrna">
    <property type="protein sequence ID" value="KAF7496054.1"/>
    <property type="gene ID" value="SSS_3065"/>
</dbReference>
<feature type="region of interest" description="Disordered" evidence="6">
    <location>
        <begin position="108"/>
        <end position="127"/>
    </location>
</feature>
<dbReference type="OrthoDB" id="418495at2759"/>
<name>A0A834RFM8_SARSC</name>
<dbReference type="Proteomes" id="UP000070412">
    <property type="component" value="Unassembled WGS sequence"/>
</dbReference>
<evidence type="ECO:0000256" key="5">
    <source>
        <dbReference type="ARBA" id="ARBA00023284"/>
    </source>
</evidence>
<feature type="domain" description="Glutaredoxin" evidence="7">
    <location>
        <begin position="23"/>
        <end position="88"/>
    </location>
</feature>
<sequence>MARFEINERVKDFVDKKIASRKVVIFSKTTCPFCINAKKIFEEYQIDSNEIESIEIENDPDCSEIQSYLKSITGASTVPRVFINGQCIGGCNDTVRLHQQEHYRNFSLHQNQPNLSTKRKKTYNRRD</sequence>
<dbReference type="NCBIfam" id="TIGR02180">
    <property type="entry name" value="GRX_euk"/>
    <property type="match status" value="1"/>
</dbReference>
<feature type="compositionally biased region" description="Basic residues" evidence="6">
    <location>
        <begin position="117"/>
        <end position="127"/>
    </location>
</feature>
<dbReference type="SMR" id="A0A834RFM8"/>
<evidence type="ECO:0000256" key="4">
    <source>
        <dbReference type="ARBA" id="ARBA00023157"/>
    </source>
</evidence>
<keyword evidence="4" id="KW-1015">Disulfide bond</keyword>
<dbReference type="InterPro" id="IPR036249">
    <property type="entry name" value="Thioredoxin-like_sf"/>
</dbReference>
<evidence type="ECO:0000256" key="1">
    <source>
        <dbReference type="ARBA" id="ARBA00002549"/>
    </source>
</evidence>
<evidence type="ECO:0000256" key="2">
    <source>
        <dbReference type="ARBA" id="ARBA00022448"/>
    </source>
</evidence>
<dbReference type="CDD" id="cd03419">
    <property type="entry name" value="GRX_GRXh_1_2_like"/>
    <property type="match status" value="1"/>
</dbReference>
<protein>
    <submittedName>
        <fullName evidence="8">Glutaredoxin-1</fullName>
    </submittedName>
</protein>
<dbReference type="SUPFAM" id="SSF52833">
    <property type="entry name" value="Thioredoxin-like"/>
    <property type="match status" value="1"/>
</dbReference>
<dbReference type="PANTHER" id="PTHR45694">
    <property type="entry name" value="GLUTAREDOXIN 2"/>
    <property type="match status" value="1"/>
</dbReference>
<keyword evidence="10" id="KW-1185">Reference proteome</keyword>
<dbReference type="AlphaFoldDB" id="A0A834RFM8"/>
<dbReference type="GO" id="GO:0034599">
    <property type="term" value="P:cellular response to oxidative stress"/>
    <property type="evidence" value="ECO:0007669"/>
    <property type="project" value="TreeGrafter"/>
</dbReference>
<gene>
    <name evidence="8" type="ORF">SSS_3065</name>
</gene>
<proteinExistence type="predicted"/>
<dbReference type="InterPro" id="IPR011767">
    <property type="entry name" value="GLR_AS"/>
</dbReference>
<evidence type="ECO:0000313" key="8">
    <source>
        <dbReference type="EMBL" id="KAF7496054.1"/>
    </source>
</evidence>
<reference evidence="10" key="1">
    <citation type="journal article" date="2020" name="PLoS Negl. Trop. Dis.">
        <title>High-quality nuclear genome for Sarcoptes scabiei-A critical resource for a neglected parasite.</title>
        <authorList>
            <person name="Korhonen P.K."/>
            <person name="Gasser R.B."/>
            <person name="Ma G."/>
            <person name="Wang T."/>
            <person name="Stroehlein A.J."/>
            <person name="Young N.D."/>
            <person name="Ang C.S."/>
            <person name="Fernando D.D."/>
            <person name="Lu H.C."/>
            <person name="Taylor S."/>
            <person name="Reynolds S.L."/>
            <person name="Mofiz E."/>
            <person name="Najaraj S.H."/>
            <person name="Gowda H."/>
            <person name="Madugundu A."/>
            <person name="Renuse S."/>
            <person name="Holt D."/>
            <person name="Pandey A."/>
            <person name="Papenfuss A.T."/>
            <person name="Fischer K."/>
        </authorList>
    </citation>
    <scope>NUCLEOTIDE SEQUENCE [LARGE SCALE GENOMIC DNA]</scope>
</reference>
<evidence type="ECO:0000256" key="3">
    <source>
        <dbReference type="ARBA" id="ARBA00022982"/>
    </source>
</evidence>
<evidence type="ECO:0000259" key="7">
    <source>
        <dbReference type="Pfam" id="PF00462"/>
    </source>
</evidence>